<dbReference type="InterPro" id="IPR020635">
    <property type="entry name" value="Tyr_kinase_cat_dom"/>
</dbReference>
<dbReference type="KEGG" id="char:105903845"/>
<evidence type="ECO:0000256" key="16">
    <source>
        <dbReference type="ARBA" id="ARBA00023170"/>
    </source>
</evidence>
<dbReference type="InterPro" id="IPR013783">
    <property type="entry name" value="Ig-like_fold"/>
</dbReference>
<evidence type="ECO:0000256" key="22">
    <source>
        <dbReference type="PROSITE-ProRule" id="PRU10141"/>
    </source>
</evidence>
<comment type="subcellular location">
    <subcellularLocation>
        <location evidence="1">Cell membrane</location>
        <topology evidence="1">Single-pass type I membrane protein</topology>
    </subcellularLocation>
</comment>
<dbReference type="InterPro" id="IPR001245">
    <property type="entry name" value="Ser-Thr/Tyr_kinase_cat_dom"/>
</dbReference>
<evidence type="ECO:0000256" key="23">
    <source>
        <dbReference type="SAM" id="Phobius"/>
    </source>
</evidence>
<evidence type="ECO:0000256" key="9">
    <source>
        <dbReference type="ARBA" id="ARBA00022741"/>
    </source>
</evidence>
<protein>
    <recommendedName>
        <fullName evidence="2">receptor protein-tyrosine kinase</fullName>
        <ecNumber evidence="2">2.7.10.1</ecNumber>
    </recommendedName>
</protein>
<dbReference type="SMART" id="SM01411">
    <property type="entry name" value="Ephrin_rec_like"/>
    <property type="match status" value="1"/>
</dbReference>
<dbReference type="FunFam" id="1.10.510.10:FF:000019">
    <property type="entry name" value="Ephrin type-A receptor 5"/>
    <property type="match status" value="1"/>
</dbReference>
<dbReference type="Gene3D" id="2.60.120.260">
    <property type="entry name" value="Galactose-binding domain-like"/>
    <property type="match status" value="1"/>
</dbReference>
<dbReference type="FunFam" id="2.60.40.10:FF:000045">
    <property type="entry name" value="Ephrin type-A receptor 5"/>
    <property type="match status" value="1"/>
</dbReference>
<feature type="disulfide bond" evidence="21">
    <location>
        <begin position="111"/>
        <end position="121"/>
    </location>
</feature>
<accession>A0A6P8G2Z8</accession>
<dbReference type="GO" id="GO:0030425">
    <property type="term" value="C:dendrite"/>
    <property type="evidence" value="ECO:0007669"/>
    <property type="project" value="TreeGrafter"/>
</dbReference>
<keyword evidence="21" id="KW-1015">Disulfide bond</keyword>
<evidence type="ECO:0000256" key="6">
    <source>
        <dbReference type="ARBA" id="ARBA00022692"/>
    </source>
</evidence>
<keyword evidence="7 24" id="KW-0732">Signal</keyword>
<dbReference type="Pfam" id="PF00536">
    <property type="entry name" value="SAM_1"/>
    <property type="match status" value="1"/>
</dbReference>
<keyword evidence="14 23" id="KW-0472">Membrane</keyword>
<dbReference type="FunFam" id="1.10.150.50:FF:000001">
    <property type="entry name" value="Ephrin type-A receptor 5"/>
    <property type="match status" value="1"/>
</dbReference>
<keyword evidence="10" id="KW-0418">Kinase</keyword>
<evidence type="ECO:0000256" key="3">
    <source>
        <dbReference type="ARBA" id="ARBA00022475"/>
    </source>
</evidence>
<keyword evidence="8" id="KW-0677">Repeat</keyword>
<feature type="signal peptide" evidence="24">
    <location>
        <begin position="1"/>
        <end position="29"/>
    </location>
</feature>
<dbReference type="GO" id="GO:0005886">
    <property type="term" value="C:plasma membrane"/>
    <property type="evidence" value="ECO:0007669"/>
    <property type="project" value="UniProtKB-SubCell"/>
</dbReference>
<dbReference type="OrthoDB" id="4062651at2759"/>
<dbReference type="FunFam" id="2.60.120.260:FF:000001">
    <property type="entry name" value="Ephrin type-A receptor 7"/>
    <property type="match status" value="1"/>
</dbReference>
<evidence type="ECO:0000256" key="7">
    <source>
        <dbReference type="ARBA" id="ARBA00022729"/>
    </source>
</evidence>
<name>A0A6P8G2Z8_CLUHA</name>
<evidence type="ECO:0000256" key="24">
    <source>
        <dbReference type="SAM" id="SignalP"/>
    </source>
</evidence>
<dbReference type="FunFam" id="2.60.40.10:FF:000059">
    <property type="entry name" value="Ephrin type-A receptor 6"/>
    <property type="match status" value="1"/>
</dbReference>
<evidence type="ECO:0000259" key="25">
    <source>
        <dbReference type="PROSITE" id="PS50011"/>
    </source>
</evidence>
<feature type="domain" description="Fibronectin type-III" evidence="27">
    <location>
        <begin position="445"/>
        <end position="539"/>
    </location>
</feature>
<organism evidence="29 30">
    <name type="scientific">Clupea harengus</name>
    <name type="common">Atlantic herring</name>
    <dbReference type="NCBI Taxonomy" id="7950"/>
    <lineage>
        <taxon>Eukaryota</taxon>
        <taxon>Metazoa</taxon>
        <taxon>Chordata</taxon>
        <taxon>Craniata</taxon>
        <taxon>Vertebrata</taxon>
        <taxon>Euteleostomi</taxon>
        <taxon>Actinopterygii</taxon>
        <taxon>Neopterygii</taxon>
        <taxon>Teleostei</taxon>
        <taxon>Clupei</taxon>
        <taxon>Clupeiformes</taxon>
        <taxon>Clupeoidei</taxon>
        <taxon>Clupeidae</taxon>
        <taxon>Clupea</taxon>
    </lineage>
</organism>
<keyword evidence="29" id="KW-1185">Reference proteome</keyword>
<dbReference type="PANTHER" id="PTHR46877">
    <property type="entry name" value="EPH RECEPTOR A5"/>
    <property type="match status" value="1"/>
</dbReference>
<keyword evidence="12" id="KW-0524">Neurogenesis</keyword>
<keyword evidence="16 30" id="KW-0675">Receptor</keyword>
<dbReference type="PROSITE" id="PS50105">
    <property type="entry name" value="SAM_DOMAIN"/>
    <property type="match status" value="1"/>
</dbReference>
<evidence type="ECO:0000256" key="10">
    <source>
        <dbReference type="ARBA" id="ARBA00022777"/>
    </source>
</evidence>
<dbReference type="SUPFAM" id="SSF47769">
    <property type="entry name" value="SAM/Pointed domain"/>
    <property type="match status" value="1"/>
</dbReference>
<keyword evidence="13 23" id="KW-1133">Transmembrane helix</keyword>
<evidence type="ECO:0000259" key="26">
    <source>
        <dbReference type="PROSITE" id="PS50105"/>
    </source>
</evidence>
<dbReference type="Pfam" id="PF14575">
    <property type="entry name" value="EphA2_TM"/>
    <property type="match status" value="1"/>
</dbReference>
<dbReference type="InterPro" id="IPR001660">
    <property type="entry name" value="SAM"/>
</dbReference>
<dbReference type="PROSITE" id="PS00107">
    <property type="entry name" value="PROTEIN_KINASE_ATP"/>
    <property type="match status" value="1"/>
</dbReference>
<dbReference type="SUPFAM" id="SSF49265">
    <property type="entry name" value="Fibronectin type III"/>
    <property type="match status" value="1"/>
</dbReference>
<dbReference type="PROSITE" id="PS51550">
    <property type="entry name" value="EPH_LBD"/>
    <property type="match status" value="1"/>
</dbReference>
<feature type="chain" id="PRO_5027977519" description="receptor protein-tyrosine kinase" evidence="24">
    <location>
        <begin position="30"/>
        <end position="992"/>
    </location>
</feature>
<keyword evidence="11 20" id="KW-0067">ATP-binding</keyword>
<dbReference type="Pfam" id="PF07714">
    <property type="entry name" value="PK_Tyr_Ser-Thr"/>
    <property type="match status" value="1"/>
</dbReference>
<dbReference type="Gene3D" id="1.10.150.50">
    <property type="entry name" value="Transcription Factor, Ets-1"/>
    <property type="match status" value="1"/>
</dbReference>
<dbReference type="SMART" id="SM00219">
    <property type="entry name" value="TyrKc"/>
    <property type="match status" value="1"/>
</dbReference>
<keyword evidence="3" id="KW-1003">Cell membrane</keyword>
<dbReference type="InterPro" id="IPR008979">
    <property type="entry name" value="Galactose-bd-like_sf"/>
</dbReference>
<dbReference type="EC" id="2.7.10.1" evidence="2"/>
<feature type="domain" description="Fibronectin type-III" evidence="27">
    <location>
        <begin position="331"/>
        <end position="444"/>
    </location>
</feature>
<dbReference type="InterPro" id="IPR001090">
    <property type="entry name" value="Ephrin_rcpt_lig-bd_dom"/>
</dbReference>
<dbReference type="CDD" id="cd00063">
    <property type="entry name" value="FN3"/>
    <property type="match status" value="2"/>
</dbReference>
<dbReference type="PROSITE" id="PS50853">
    <property type="entry name" value="FN3"/>
    <property type="match status" value="2"/>
</dbReference>
<dbReference type="FunFam" id="2.60.40.1770:FF:000001">
    <property type="entry name" value="Ephrin type-A receptor 5"/>
    <property type="match status" value="1"/>
</dbReference>
<keyword evidence="5" id="KW-0808">Transferase</keyword>
<evidence type="ECO:0000256" key="5">
    <source>
        <dbReference type="ARBA" id="ARBA00022679"/>
    </source>
</evidence>
<dbReference type="InterPro" id="IPR016257">
    <property type="entry name" value="Tyr_kinase_ephrin_rcpt"/>
</dbReference>
<evidence type="ECO:0000256" key="1">
    <source>
        <dbReference type="ARBA" id="ARBA00004251"/>
    </source>
</evidence>
<dbReference type="InterPro" id="IPR003961">
    <property type="entry name" value="FN3_dom"/>
</dbReference>
<dbReference type="InterPro" id="IPR001426">
    <property type="entry name" value="Tyr_kinase_rcpt_V_CS"/>
</dbReference>
<dbReference type="PANTHER" id="PTHR46877:SF13">
    <property type="entry name" value="EPHRIN TYPE-A RECEPTOR 5"/>
    <property type="match status" value="1"/>
</dbReference>
<dbReference type="PROSITE" id="PS50011">
    <property type="entry name" value="PROTEIN_KINASE_DOM"/>
    <property type="match status" value="1"/>
</dbReference>
<dbReference type="PIRSF" id="PIRSF000666">
    <property type="entry name" value="TyrPK_ephrin_receptor"/>
    <property type="match status" value="1"/>
</dbReference>
<gene>
    <name evidence="30" type="primary">LOC105903845</name>
</gene>
<evidence type="ECO:0000256" key="20">
    <source>
        <dbReference type="PIRSR" id="PIRSR000666-2"/>
    </source>
</evidence>
<evidence type="ECO:0000256" key="8">
    <source>
        <dbReference type="ARBA" id="ARBA00022737"/>
    </source>
</evidence>
<feature type="domain" description="Eph LBD" evidence="28">
    <location>
        <begin position="34"/>
        <end position="212"/>
    </location>
</feature>
<comment type="catalytic activity">
    <reaction evidence="18">
        <text>L-tyrosyl-[protein] + ATP = O-phospho-L-tyrosyl-[protein] + ADP + H(+)</text>
        <dbReference type="Rhea" id="RHEA:10596"/>
        <dbReference type="Rhea" id="RHEA-COMP:10136"/>
        <dbReference type="Rhea" id="RHEA-COMP:20101"/>
        <dbReference type="ChEBI" id="CHEBI:15378"/>
        <dbReference type="ChEBI" id="CHEBI:30616"/>
        <dbReference type="ChEBI" id="CHEBI:46858"/>
        <dbReference type="ChEBI" id="CHEBI:61978"/>
        <dbReference type="ChEBI" id="CHEBI:456216"/>
        <dbReference type="EC" id="2.7.10.1"/>
    </reaction>
</comment>
<dbReference type="InterPro" id="IPR036116">
    <property type="entry name" value="FN3_sf"/>
</dbReference>
<evidence type="ECO:0000256" key="19">
    <source>
        <dbReference type="PIRSR" id="PIRSR000666-1"/>
    </source>
</evidence>
<dbReference type="PRINTS" id="PR00014">
    <property type="entry name" value="FNTYPEIII"/>
</dbReference>
<evidence type="ECO:0000259" key="27">
    <source>
        <dbReference type="PROSITE" id="PS50853"/>
    </source>
</evidence>
<evidence type="ECO:0000256" key="12">
    <source>
        <dbReference type="ARBA" id="ARBA00022902"/>
    </source>
</evidence>
<evidence type="ECO:0000256" key="13">
    <source>
        <dbReference type="ARBA" id="ARBA00022989"/>
    </source>
</evidence>
<feature type="binding site" evidence="20 22">
    <location>
        <position position="662"/>
    </location>
    <ligand>
        <name>ATP</name>
        <dbReference type="ChEBI" id="CHEBI:30616"/>
    </ligand>
</feature>
<sequence length="992" mass="111000">MVSQWSYIKPLCIKVWICLLSCAVLRTHSIPNNEVNLLDSRSVTGDLGWIAYPKNGWEEIGEVDENYTPIHTYQVCKVMEHNQNNWLQTNWILNEGALRVFVELQFTLRDCNSLPGGLGTCKETFNMYYYESNDEEGRNVRESQYTKVDTIAADESFTELDLGDRVMKLNTEVRDLGPLTRKGFYLAFQDLGACIALVSVRVFYKKCPVLLQNLALFPDTITGSDSSQLLEVSGACVNNSVADDPPRMHCSAEGEWLVPIGRCVCQAGFEEVNGTCQVCKPGFYRSAPQTQSCSKCPPHSSTRAEASTACQCDAGYYRRDSDPTNMACTKPPSAPRNAISNVNETSVFLEWAAPEEAGGRKDLSYSLLCRKVSSVEPPGRQYEPCGSHVRYLPQRTGLRNNSVMVADLLAHTNYTFEVEAVNGVSELLAPLRHFVSLNVTTNQAAPSPISVVKKGQTGKNSIALSWQEPDRPNGIILEYEIKYFEKDQETSYTIIKSKETAIVADGLKPSSAYIFQIRARTSAGYGGFSRRFEFETSPYLAASSEQGQVPIIAVAVTVGIILLALVTGFLLSGRRCGYSKAKQDPEEEKMHFHNGHIKFPGVRTYIDPHTYEDPNQAVHEFAKEIEVSCITIERVIGAGEFGEVCCGPLRLPGKREFPVAIKTLKAGYTEKQRRDFLGEASIMGQFDHPNIIHLEGVVTKSKPVMIITEYMENGSLDAFLRKNDGQFTVIQLVGMLRGIASGMRYLSDMGYVHRDLAARNILVNSNLVCKVSDFGLSRVLEDDPEAAYTTRGGKIPIRWTAPEAIAYRKFTSASDAWSYGIVMWEVMSYGERPYWEMSNQDVIKAVEENYRLPAPMDCPTALYHLMMDCWQKERNSRPKFEEIVSILDKLIRNPSSLKTLANCSNRVSNLLVEQESGECALYRSVSEWLEAIKMGRYAELFMESGYTSMEVVAQMTLDDVRRVGVNLAGHQKKILNSIQEMRVQMIHVAVPI</sequence>
<feature type="disulfide bond" evidence="21">
    <location>
        <begin position="76"/>
        <end position="194"/>
    </location>
</feature>
<evidence type="ECO:0000256" key="17">
    <source>
        <dbReference type="ARBA" id="ARBA00023180"/>
    </source>
</evidence>
<evidence type="ECO:0000256" key="14">
    <source>
        <dbReference type="ARBA" id="ARBA00023136"/>
    </source>
</evidence>
<dbReference type="Gene3D" id="3.30.200.20">
    <property type="entry name" value="Phosphorylase Kinase, domain 1"/>
    <property type="match status" value="1"/>
</dbReference>
<dbReference type="CDD" id="cd05066">
    <property type="entry name" value="PTKc_EphR_A"/>
    <property type="match status" value="1"/>
</dbReference>
<dbReference type="PROSITE" id="PS00790">
    <property type="entry name" value="RECEPTOR_TYR_KIN_V_1"/>
    <property type="match status" value="1"/>
</dbReference>
<evidence type="ECO:0000259" key="28">
    <source>
        <dbReference type="PROSITE" id="PS51550"/>
    </source>
</evidence>
<evidence type="ECO:0000256" key="18">
    <source>
        <dbReference type="ARBA" id="ARBA00051243"/>
    </source>
</evidence>
<dbReference type="RefSeq" id="XP_031433534.1">
    <property type="nucleotide sequence ID" value="XM_031577674.2"/>
</dbReference>
<evidence type="ECO:0000313" key="29">
    <source>
        <dbReference type="Proteomes" id="UP000515152"/>
    </source>
</evidence>
<keyword evidence="9 20" id="KW-0547">Nucleotide-binding</keyword>
<dbReference type="Pfam" id="PF01404">
    <property type="entry name" value="Ephrin_lbd"/>
    <property type="match status" value="1"/>
</dbReference>
<dbReference type="SMART" id="SM00454">
    <property type="entry name" value="SAM"/>
    <property type="match status" value="1"/>
</dbReference>
<dbReference type="Gene3D" id="2.10.50.10">
    <property type="entry name" value="Tumor Necrosis Factor Receptor, subunit A, domain 2"/>
    <property type="match status" value="1"/>
</dbReference>
<dbReference type="Pfam" id="PF00041">
    <property type="entry name" value="fn3"/>
    <property type="match status" value="2"/>
</dbReference>
<dbReference type="InterPro" id="IPR008266">
    <property type="entry name" value="Tyr_kinase_AS"/>
</dbReference>
<dbReference type="InterPro" id="IPR017441">
    <property type="entry name" value="Protein_kinase_ATP_BS"/>
</dbReference>
<dbReference type="Gene3D" id="2.60.40.10">
    <property type="entry name" value="Immunoglobulins"/>
    <property type="match status" value="2"/>
</dbReference>
<dbReference type="SUPFAM" id="SSF49785">
    <property type="entry name" value="Galactose-binding domain-like"/>
    <property type="match status" value="1"/>
</dbReference>
<dbReference type="PROSITE" id="PS00109">
    <property type="entry name" value="PROTEIN_KINASE_TYR"/>
    <property type="match status" value="1"/>
</dbReference>
<keyword evidence="4" id="KW-0597">Phosphoprotein</keyword>
<dbReference type="FunFam" id="2.10.50.10:FF:000001">
    <property type="entry name" value="Ephrin type-A receptor 5"/>
    <property type="match status" value="1"/>
</dbReference>
<evidence type="ECO:0000256" key="4">
    <source>
        <dbReference type="ARBA" id="ARBA00022553"/>
    </source>
</evidence>
<keyword evidence="17" id="KW-0325">Glycoprotein</keyword>
<feature type="active site" description="Proton acceptor" evidence="19">
    <location>
        <position position="755"/>
    </location>
</feature>
<dbReference type="InterPro" id="IPR050449">
    <property type="entry name" value="Ephrin_rcpt_TKs"/>
</dbReference>
<dbReference type="Gene3D" id="1.10.510.10">
    <property type="entry name" value="Transferase(Phosphotransferase) domain 1"/>
    <property type="match status" value="1"/>
</dbReference>
<dbReference type="FunFam" id="3.30.200.20:FF:000001">
    <property type="entry name" value="Ephrin type-A receptor 5"/>
    <property type="match status" value="1"/>
</dbReference>
<dbReference type="Gene3D" id="2.60.40.1770">
    <property type="entry name" value="ephrin a2 ectodomain"/>
    <property type="match status" value="1"/>
</dbReference>
<dbReference type="GO" id="GO:0005524">
    <property type="term" value="F:ATP binding"/>
    <property type="evidence" value="ECO:0007669"/>
    <property type="project" value="UniProtKB-UniRule"/>
</dbReference>
<keyword evidence="15" id="KW-0829">Tyrosine-protein kinase</keyword>
<dbReference type="Pfam" id="PF25599">
    <property type="entry name" value="Ephrin_CRD"/>
    <property type="match status" value="1"/>
</dbReference>
<dbReference type="PROSITE" id="PS00791">
    <property type="entry name" value="RECEPTOR_TYR_KIN_V_2"/>
    <property type="match status" value="1"/>
</dbReference>
<dbReference type="InterPro" id="IPR011009">
    <property type="entry name" value="Kinase-like_dom_sf"/>
</dbReference>
<dbReference type="SUPFAM" id="SSF57184">
    <property type="entry name" value="Growth factor receptor domain"/>
    <property type="match status" value="1"/>
</dbReference>
<evidence type="ECO:0000256" key="21">
    <source>
        <dbReference type="PIRSR" id="PIRSR000666-3"/>
    </source>
</evidence>
<evidence type="ECO:0000313" key="30">
    <source>
        <dbReference type="RefSeq" id="XP_031433534.1"/>
    </source>
</evidence>
<dbReference type="GO" id="GO:0007411">
    <property type="term" value="P:axon guidance"/>
    <property type="evidence" value="ECO:0007669"/>
    <property type="project" value="TreeGrafter"/>
</dbReference>
<evidence type="ECO:0000256" key="2">
    <source>
        <dbReference type="ARBA" id="ARBA00011902"/>
    </source>
</evidence>
<dbReference type="Proteomes" id="UP000515152">
    <property type="component" value="Chromosome 12"/>
</dbReference>
<evidence type="ECO:0000256" key="15">
    <source>
        <dbReference type="ARBA" id="ARBA00023137"/>
    </source>
</evidence>
<feature type="transmembrane region" description="Helical" evidence="23">
    <location>
        <begin position="551"/>
        <end position="572"/>
    </location>
</feature>
<dbReference type="AlphaFoldDB" id="A0A6P8G2Z8"/>
<dbReference type="SUPFAM" id="SSF56112">
    <property type="entry name" value="Protein kinase-like (PK-like)"/>
    <property type="match status" value="1"/>
</dbReference>
<feature type="domain" description="Protein kinase" evidence="25">
    <location>
        <begin position="630"/>
        <end position="891"/>
    </location>
</feature>
<dbReference type="GO" id="GO:0005005">
    <property type="term" value="F:transmembrane-ephrin receptor activity"/>
    <property type="evidence" value="ECO:0007669"/>
    <property type="project" value="TreeGrafter"/>
</dbReference>
<reference evidence="30" key="1">
    <citation type="submission" date="2025-08" db="UniProtKB">
        <authorList>
            <consortium name="RefSeq"/>
        </authorList>
    </citation>
    <scope>IDENTIFICATION</scope>
</reference>
<dbReference type="SMART" id="SM00060">
    <property type="entry name" value="FN3"/>
    <property type="match status" value="2"/>
</dbReference>
<dbReference type="InterPro" id="IPR013761">
    <property type="entry name" value="SAM/pointed_sf"/>
</dbReference>
<evidence type="ECO:0000256" key="11">
    <source>
        <dbReference type="ARBA" id="ARBA00022840"/>
    </source>
</evidence>
<dbReference type="InterPro" id="IPR009030">
    <property type="entry name" value="Growth_fac_rcpt_cys_sf"/>
</dbReference>
<keyword evidence="6 23" id="KW-0812">Transmembrane</keyword>
<dbReference type="InterPro" id="IPR027936">
    <property type="entry name" value="Eph_TM"/>
</dbReference>
<dbReference type="GeneID" id="105903845"/>
<dbReference type="PRINTS" id="PR00109">
    <property type="entry name" value="TYRKINASE"/>
</dbReference>
<dbReference type="InterPro" id="IPR000719">
    <property type="entry name" value="Prot_kinase_dom"/>
</dbReference>
<dbReference type="SMART" id="SM00615">
    <property type="entry name" value="EPH_lbd"/>
    <property type="match status" value="1"/>
</dbReference>
<proteinExistence type="predicted"/>
<feature type="binding site" evidence="20">
    <location>
        <begin position="636"/>
        <end position="644"/>
    </location>
    <ligand>
        <name>ATP</name>
        <dbReference type="ChEBI" id="CHEBI:30616"/>
    </ligand>
</feature>
<feature type="domain" description="SAM" evidence="26">
    <location>
        <begin position="920"/>
        <end position="984"/>
    </location>
</feature>